<evidence type="ECO:0000313" key="4">
    <source>
        <dbReference type="Proteomes" id="UP000029738"/>
    </source>
</evidence>
<evidence type="ECO:0000256" key="1">
    <source>
        <dbReference type="SAM" id="Phobius"/>
    </source>
</evidence>
<protein>
    <submittedName>
        <fullName evidence="3">Uncharacterized protein</fullName>
    </submittedName>
</protein>
<gene>
    <name evidence="3" type="ORF">DA73_0232945</name>
    <name evidence="2" type="ORF">DA73_0400005975</name>
</gene>
<dbReference type="Proteomes" id="UP000029738">
    <property type="component" value="Unassembled WGS sequence"/>
</dbReference>
<comment type="caution">
    <text evidence="3">The sequence shown here is derived from an EMBL/GenBank/DDBJ whole genome shotgun (WGS) entry which is preliminary data.</text>
</comment>
<name>A0A0C1R055_9CYAN</name>
<proteinExistence type="predicted"/>
<keyword evidence="1" id="KW-0812">Transmembrane</keyword>
<accession>A0A0C1R055</accession>
<reference evidence="2" key="2">
    <citation type="submission" date="2019-11" db="EMBL/GenBank/DDBJ databases">
        <title>Improved Assembly of Tolypothrix boutellei genome.</title>
        <authorList>
            <person name="Sarangi A.N."/>
            <person name="Mukherjee M."/>
            <person name="Ghosh S."/>
            <person name="Singh D."/>
            <person name="Das A."/>
            <person name="Kant S."/>
            <person name="Prusty A."/>
            <person name="Tripathy S."/>
        </authorList>
    </citation>
    <scope>NUCLEOTIDE SEQUENCE</scope>
    <source>
        <strain evidence="2">VB521301</strain>
    </source>
</reference>
<dbReference type="OrthoDB" id="528950at2"/>
<reference evidence="3" key="1">
    <citation type="journal article" date="2015" name="Genome Announc.">
        <title>Draft Genome Sequence of Tolypothrix boutellei Strain VB521301.</title>
        <authorList>
            <person name="Chandrababunaidu M.M."/>
            <person name="Singh D."/>
            <person name="Sen D."/>
            <person name="Bhan S."/>
            <person name="Das S."/>
            <person name="Gupta A."/>
            <person name="Adhikary S.P."/>
            <person name="Tripathy S."/>
        </authorList>
    </citation>
    <scope>NUCLEOTIDE SEQUENCE</scope>
    <source>
        <strain evidence="3">VB521301</strain>
    </source>
</reference>
<keyword evidence="4" id="KW-1185">Reference proteome</keyword>
<sequence length="228" mass="25558">MQLLKQENKKTNILPLLAVATFGLNLLALLVLMYHGSMLQQLNRRNTTQSLVQLADGSAITADPKQNLERNPATIRRFVGETMTLMLTWSQKQPPRTVWQLSSQLLTGQARQRFELEVNKLIPENQAGNINKGTESVLVVQRISEPTKVEGEDGKWKVEIIGNHIVFTSADPLGDTSPFRKQILVQAVDEQITSLPKVPLPLDLAVHRLGEAKLEIYNICEITDRKCS</sequence>
<keyword evidence="1" id="KW-0472">Membrane</keyword>
<keyword evidence="1" id="KW-1133">Transmembrane helix</keyword>
<dbReference type="EMBL" id="JHEG04000001">
    <property type="protein sequence ID" value="KAF3885057.1"/>
    <property type="molecule type" value="Genomic_DNA"/>
</dbReference>
<organism evidence="3">
    <name type="scientific">Tolypothrix bouteillei VB521301</name>
    <dbReference type="NCBI Taxonomy" id="1479485"/>
    <lineage>
        <taxon>Bacteria</taxon>
        <taxon>Bacillati</taxon>
        <taxon>Cyanobacteriota</taxon>
        <taxon>Cyanophyceae</taxon>
        <taxon>Nostocales</taxon>
        <taxon>Tolypothrichaceae</taxon>
        <taxon>Tolypothrix</taxon>
    </lineage>
</organism>
<dbReference type="STRING" id="1479485.DA73_0232945"/>
<evidence type="ECO:0000313" key="3">
    <source>
        <dbReference type="EMBL" id="KIE09208.1"/>
    </source>
</evidence>
<dbReference type="EMBL" id="JHEG02000058">
    <property type="protein sequence ID" value="KIE09208.1"/>
    <property type="molecule type" value="Genomic_DNA"/>
</dbReference>
<evidence type="ECO:0000313" key="2">
    <source>
        <dbReference type="EMBL" id="KAF3885057.1"/>
    </source>
</evidence>
<feature type="transmembrane region" description="Helical" evidence="1">
    <location>
        <begin position="12"/>
        <end position="34"/>
    </location>
</feature>
<dbReference type="RefSeq" id="WP_038084890.1">
    <property type="nucleotide sequence ID" value="NZ_JHEG04000001.1"/>
</dbReference>
<dbReference type="AlphaFoldDB" id="A0A0C1R055"/>